<feature type="compositionally biased region" description="Polar residues" evidence="1">
    <location>
        <begin position="1"/>
        <end position="10"/>
    </location>
</feature>
<evidence type="ECO:0000256" key="1">
    <source>
        <dbReference type="SAM" id="MobiDB-lite"/>
    </source>
</evidence>
<evidence type="ECO:0000313" key="2">
    <source>
        <dbReference type="EMBL" id="KKN10704.1"/>
    </source>
</evidence>
<protein>
    <submittedName>
        <fullName evidence="2">Uncharacterized protein</fullName>
    </submittedName>
</protein>
<proteinExistence type="predicted"/>
<gene>
    <name evidence="2" type="ORF">LCGC14_1033960</name>
</gene>
<name>A0A0F9MYD4_9ZZZZ</name>
<feature type="region of interest" description="Disordered" evidence="1">
    <location>
        <begin position="1"/>
        <end position="29"/>
    </location>
</feature>
<feature type="non-terminal residue" evidence="2">
    <location>
        <position position="1"/>
    </location>
</feature>
<reference evidence="2" key="1">
    <citation type="journal article" date="2015" name="Nature">
        <title>Complex archaea that bridge the gap between prokaryotes and eukaryotes.</title>
        <authorList>
            <person name="Spang A."/>
            <person name="Saw J.H."/>
            <person name="Jorgensen S.L."/>
            <person name="Zaremba-Niedzwiedzka K."/>
            <person name="Martijn J."/>
            <person name="Lind A.E."/>
            <person name="van Eijk R."/>
            <person name="Schleper C."/>
            <person name="Guy L."/>
            <person name="Ettema T.J."/>
        </authorList>
    </citation>
    <scope>NUCLEOTIDE SEQUENCE</scope>
</reference>
<sequence>LRDIPNNNDNPRVAEKALADVIQGDRPGA</sequence>
<organism evidence="2">
    <name type="scientific">marine sediment metagenome</name>
    <dbReference type="NCBI Taxonomy" id="412755"/>
    <lineage>
        <taxon>unclassified sequences</taxon>
        <taxon>metagenomes</taxon>
        <taxon>ecological metagenomes</taxon>
    </lineage>
</organism>
<accession>A0A0F9MYD4</accession>
<comment type="caution">
    <text evidence="2">The sequence shown here is derived from an EMBL/GenBank/DDBJ whole genome shotgun (WGS) entry which is preliminary data.</text>
</comment>
<dbReference type="AlphaFoldDB" id="A0A0F9MYD4"/>
<dbReference type="EMBL" id="LAZR01004216">
    <property type="protein sequence ID" value="KKN10704.1"/>
    <property type="molecule type" value="Genomic_DNA"/>
</dbReference>